<accession>A0A645AIG7</accession>
<name>A0A645AIG7_9ZZZZ</name>
<dbReference type="GO" id="GO:0006310">
    <property type="term" value="P:DNA recombination"/>
    <property type="evidence" value="ECO:0007669"/>
    <property type="project" value="UniProtKB-KW"/>
</dbReference>
<dbReference type="InterPro" id="IPR037278">
    <property type="entry name" value="ARFGAP/RecO"/>
</dbReference>
<comment type="similarity">
    <text evidence="1">Belongs to the RecO family.</text>
</comment>
<keyword evidence="3" id="KW-0227">DNA damage</keyword>
<evidence type="ECO:0000256" key="6">
    <source>
        <dbReference type="ARBA" id="ARBA00033409"/>
    </source>
</evidence>
<evidence type="ECO:0000256" key="3">
    <source>
        <dbReference type="ARBA" id="ARBA00022763"/>
    </source>
</evidence>
<dbReference type="SUPFAM" id="SSF50249">
    <property type="entry name" value="Nucleic acid-binding proteins"/>
    <property type="match status" value="1"/>
</dbReference>
<dbReference type="InterPro" id="IPR012340">
    <property type="entry name" value="NA-bd_OB-fold"/>
</dbReference>
<evidence type="ECO:0000313" key="8">
    <source>
        <dbReference type="EMBL" id="MPM52081.1"/>
    </source>
</evidence>
<evidence type="ECO:0000259" key="7">
    <source>
        <dbReference type="Pfam" id="PF11967"/>
    </source>
</evidence>
<evidence type="ECO:0000256" key="2">
    <source>
        <dbReference type="ARBA" id="ARBA00021310"/>
    </source>
</evidence>
<keyword evidence="4" id="KW-0233">DNA recombination</keyword>
<protein>
    <recommendedName>
        <fullName evidence="2">DNA repair protein RecO</fullName>
    </recommendedName>
    <alternativeName>
        <fullName evidence="6">Recombination protein O</fullName>
    </alternativeName>
</protein>
<evidence type="ECO:0000256" key="1">
    <source>
        <dbReference type="ARBA" id="ARBA00007452"/>
    </source>
</evidence>
<feature type="domain" description="DNA replication/recombination mediator RecO N-terminal" evidence="7">
    <location>
        <begin position="33"/>
        <end position="105"/>
    </location>
</feature>
<sequence length="277" mass="30691">MSDSLSQADPTSNQLIFCLVPSTLGCGGFMERNVSSLGIVLHSQRYGQLNRRLTLLSVDFGIIDVVSYGARKSLKAVKAEVLTDGQFFLYYNPVKKEYTLKDLKVLADHEVLRSDLMQTYRALFFCEMMIKTNGGESGKAYALLSKALDLLSSLPDQANLVLIQFIHQMGELLGLRPDYRICPVCERPYGANEIISFSSSLGSPCCKECASLDSPLLLLPGMRRYLTVTADLSFEDAVMVELNPTTTVRIRTYMLRYAALLCGGYLKTLSDGLLMTS</sequence>
<evidence type="ECO:0000256" key="5">
    <source>
        <dbReference type="ARBA" id="ARBA00023204"/>
    </source>
</evidence>
<dbReference type="PANTHER" id="PTHR33991">
    <property type="entry name" value="DNA REPAIR PROTEIN RECO"/>
    <property type="match status" value="1"/>
</dbReference>
<dbReference type="PANTHER" id="PTHR33991:SF1">
    <property type="entry name" value="DNA REPAIR PROTEIN RECO"/>
    <property type="match status" value="1"/>
</dbReference>
<dbReference type="Pfam" id="PF11967">
    <property type="entry name" value="RecO_N"/>
    <property type="match status" value="1"/>
</dbReference>
<comment type="caution">
    <text evidence="8">The sequence shown here is derived from an EMBL/GenBank/DDBJ whole genome shotgun (WGS) entry which is preliminary data.</text>
</comment>
<dbReference type="InterPro" id="IPR022572">
    <property type="entry name" value="DNA_rep/recomb_RecO_N"/>
</dbReference>
<dbReference type="GO" id="GO:0043590">
    <property type="term" value="C:bacterial nucleoid"/>
    <property type="evidence" value="ECO:0007669"/>
    <property type="project" value="TreeGrafter"/>
</dbReference>
<keyword evidence="5" id="KW-0234">DNA repair</keyword>
<dbReference type="AlphaFoldDB" id="A0A645AIG7"/>
<dbReference type="Pfam" id="PF02565">
    <property type="entry name" value="RecO_C"/>
    <property type="match status" value="1"/>
</dbReference>
<gene>
    <name evidence="8" type="primary">recO_29</name>
    <name evidence="8" type="ORF">SDC9_98834</name>
</gene>
<proteinExistence type="inferred from homology"/>
<organism evidence="8">
    <name type="scientific">bioreactor metagenome</name>
    <dbReference type="NCBI Taxonomy" id="1076179"/>
    <lineage>
        <taxon>unclassified sequences</taxon>
        <taxon>metagenomes</taxon>
        <taxon>ecological metagenomes</taxon>
    </lineage>
</organism>
<dbReference type="Gene3D" id="1.20.1440.120">
    <property type="entry name" value="Recombination protein O, C-terminal domain"/>
    <property type="match status" value="1"/>
</dbReference>
<dbReference type="InterPro" id="IPR042242">
    <property type="entry name" value="RecO_C"/>
</dbReference>
<reference evidence="8" key="1">
    <citation type="submission" date="2019-08" db="EMBL/GenBank/DDBJ databases">
        <authorList>
            <person name="Kucharzyk K."/>
            <person name="Murdoch R.W."/>
            <person name="Higgins S."/>
            <person name="Loffler F."/>
        </authorList>
    </citation>
    <scope>NUCLEOTIDE SEQUENCE</scope>
</reference>
<dbReference type="InterPro" id="IPR003717">
    <property type="entry name" value="RecO"/>
</dbReference>
<dbReference type="EMBL" id="VSSQ01013703">
    <property type="protein sequence ID" value="MPM52081.1"/>
    <property type="molecule type" value="Genomic_DNA"/>
</dbReference>
<dbReference type="SUPFAM" id="SSF57863">
    <property type="entry name" value="ArfGap/RecO-like zinc finger"/>
    <property type="match status" value="1"/>
</dbReference>
<dbReference type="HAMAP" id="MF_00201">
    <property type="entry name" value="RecO"/>
    <property type="match status" value="1"/>
</dbReference>
<dbReference type="NCBIfam" id="TIGR00613">
    <property type="entry name" value="reco"/>
    <property type="match status" value="1"/>
</dbReference>
<evidence type="ECO:0000256" key="4">
    <source>
        <dbReference type="ARBA" id="ARBA00023172"/>
    </source>
</evidence>
<dbReference type="GO" id="GO:0006302">
    <property type="term" value="P:double-strand break repair"/>
    <property type="evidence" value="ECO:0007669"/>
    <property type="project" value="TreeGrafter"/>
</dbReference>